<gene>
    <name evidence="2" type="ORF">PROQFM164_S05g000107</name>
</gene>
<sequence length="83" mass="9236">MVKKSRKKAQKAQRNARDIQTPAPTEKGKAPERKARFVRSPTLPDDFTPNAGDHESNDETDSELGDASNQDAPIKHKLDPLSR</sequence>
<dbReference type="EMBL" id="HG792019">
    <property type="protein sequence ID" value="CDM36274.1"/>
    <property type="molecule type" value="Genomic_DNA"/>
</dbReference>
<organism evidence="2 3">
    <name type="scientific">Penicillium roqueforti (strain FM164)</name>
    <dbReference type="NCBI Taxonomy" id="1365484"/>
    <lineage>
        <taxon>Eukaryota</taxon>
        <taxon>Fungi</taxon>
        <taxon>Dikarya</taxon>
        <taxon>Ascomycota</taxon>
        <taxon>Pezizomycotina</taxon>
        <taxon>Eurotiomycetes</taxon>
        <taxon>Eurotiomycetidae</taxon>
        <taxon>Eurotiales</taxon>
        <taxon>Aspergillaceae</taxon>
        <taxon>Penicillium</taxon>
    </lineage>
</organism>
<evidence type="ECO:0000256" key="1">
    <source>
        <dbReference type="SAM" id="MobiDB-lite"/>
    </source>
</evidence>
<feature type="compositionally biased region" description="Basic and acidic residues" evidence="1">
    <location>
        <begin position="26"/>
        <end position="35"/>
    </location>
</feature>
<feature type="region of interest" description="Disordered" evidence="1">
    <location>
        <begin position="1"/>
        <end position="83"/>
    </location>
</feature>
<reference evidence="2" key="1">
    <citation type="journal article" date="2014" name="Nat. Commun.">
        <title>Multiple recent horizontal transfers of a large genomic region in cheese making fungi.</title>
        <authorList>
            <person name="Cheeseman K."/>
            <person name="Ropars J."/>
            <person name="Renault P."/>
            <person name="Dupont J."/>
            <person name="Gouzy J."/>
            <person name="Branca A."/>
            <person name="Abraham A.L."/>
            <person name="Ceppi M."/>
            <person name="Conseiller E."/>
            <person name="Debuchy R."/>
            <person name="Malagnac F."/>
            <person name="Goarin A."/>
            <person name="Silar P."/>
            <person name="Lacoste S."/>
            <person name="Sallet E."/>
            <person name="Bensimon A."/>
            <person name="Giraud T."/>
            <person name="Brygoo Y."/>
        </authorList>
    </citation>
    <scope>NUCLEOTIDE SEQUENCE [LARGE SCALE GENOMIC DNA]</scope>
    <source>
        <strain evidence="2">FM164</strain>
    </source>
</reference>
<dbReference type="AlphaFoldDB" id="W6QQE3"/>
<feature type="compositionally biased region" description="Basic and acidic residues" evidence="1">
    <location>
        <begin position="73"/>
        <end position="83"/>
    </location>
</feature>
<accession>W6QQE3</accession>
<protein>
    <submittedName>
        <fullName evidence="2">Uncharacterized protein</fullName>
    </submittedName>
</protein>
<dbReference type="Proteomes" id="UP000030686">
    <property type="component" value="Unassembled WGS sequence"/>
</dbReference>
<dbReference type="OMA" id="TPNAGDH"/>
<proteinExistence type="predicted"/>
<keyword evidence="3" id="KW-1185">Reference proteome</keyword>
<name>W6QQE3_PENRF</name>
<evidence type="ECO:0000313" key="3">
    <source>
        <dbReference type="Proteomes" id="UP000030686"/>
    </source>
</evidence>
<feature type="compositionally biased region" description="Basic residues" evidence="1">
    <location>
        <begin position="1"/>
        <end position="11"/>
    </location>
</feature>
<dbReference type="OrthoDB" id="4369211at2759"/>
<evidence type="ECO:0000313" key="2">
    <source>
        <dbReference type="EMBL" id="CDM36274.1"/>
    </source>
</evidence>